<feature type="compositionally biased region" description="Basic and acidic residues" evidence="2">
    <location>
        <begin position="280"/>
        <end position="300"/>
    </location>
</feature>
<organism evidence="3 4">
    <name type="scientific">Nocardia flavorosea</name>
    <dbReference type="NCBI Taxonomy" id="53429"/>
    <lineage>
        <taxon>Bacteria</taxon>
        <taxon>Bacillati</taxon>
        <taxon>Actinomycetota</taxon>
        <taxon>Actinomycetes</taxon>
        <taxon>Mycobacteriales</taxon>
        <taxon>Nocardiaceae</taxon>
        <taxon>Nocardia</taxon>
    </lineage>
</organism>
<dbReference type="AlphaFoldDB" id="A0A846YG99"/>
<accession>A0A846YG99</accession>
<proteinExistence type="predicted"/>
<gene>
    <name evidence="3" type="ORF">HGA15_06785</name>
</gene>
<dbReference type="InterPro" id="IPR052228">
    <property type="entry name" value="Sec_Metab_Biosynth_Oxidored"/>
</dbReference>
<dbReference type="PANTHER" id="PTHR47534:SF3">
    <property type="entry name" value="ALCOHOL DEHYDROGENASE-LIKE C-TERMINAL DOMAIN-CONTAINING PROTEIN"/>
    <property type="match status" value="1"/>
</dbReference>
<feature type="region of interest" description="Disordered" evidence="2">
    <location>
        <begin position="271"/>
        <end position="300"/>
    </location>
</feature>
<reference evidence="3 4" key="1">
    <citation type="submission" date="2020-04" db="EMBL/GenBank/DDBJ databases">
        <title>MicrobeNet Type strains.</title>
        <authorList>
            <person name="Nicholson A.C."/>
        </authorList>
    </citation>
    <scope>NUCLEOTIDE SEQUENCE [LARGE SCALE GENOMIC DNA]</scope>
    <source>
        <strain evidence="3 4">JCM 3332</strain>
    </source>
</reference>
<dbReference type="InterPro" id="IPR036291">
    <property type="entry name" value="NAD(P)-bd_dom_sf"/>
</dbReference>
<dbReference type="SUPFAM" id="SSF51735">
    <property type="entry name" value="NAD(P)-binding Rossmann-fold domains"/>
    <property type="match status" value="1"/>
</dbReference>
<evidence type="ECO:0000256" key="1">
    <source>
        <dbReference type="ARBA" id="ARBA00023002"/>
    </source>
</evidence>
<dbReference type="EMBL" id="JAAXOT010000003">
    <property type="protein sequence ID" value="NKY55869.1"/>
    <property type="molecule type" value="Genomic_DNA"/>
</dbReference>
<dbReference type="Proteomes" id="UP000570678">
    <property type="component" value="Unassembled WGS sequence"/>
</dbReference>
<evidence type="ECO:0000256" key="2">
    <source>
        <dbReference type="SAM" id="MobiDB-lite"/>
    </source>
</evidence>
<dbReference type="PANTHER" id="PTHR47534">
    <property type="entry name" value="YALI0E05731P"/>
    <property type="match status" value="1"/>
</dbReference>
<dbReference type="GO" id="GO:0016491">
    <property type="term" value="F:oxidoreductase activity"/>
    <property type="evidence" value="ECO:0007669"/>
    <property type="project" value="UniProtKB-KW"/>
</dbReference>
<dbReference type="Pfam" id="PF00106">
    <property type="entry name" value="adh_short"/>
    <property type="match status" value="1"/>
</dbReference>
<dbReference type="Gene3D" id="3.40.50.720">
    <property type="entry name" value="NAD(P)-binding Rossmann-like Domain"/>
    <property type="match status" value="1"/>
</dbReference>
<name>A0A846YG99_9NOCA</name>
<dbReference type="RefSeq" id="WP_084492466.1">
    <property type="nucleotide sequence ID" value="NZ_JAAXOT010000003.1"/>
</dbReference>
<comment type="caution">
    <text evidence="3">The sequence shown here is derived from an EMBL/GenBank/DDBJ whole genome shotgun (WGS) entry which is preliminary data.</text>
</comment>
<keyword evidence="4" id="KW-1185">Reference proteome</keyword>
<evidence type="ECO:0000313" key="3">
    <source>
        <dbReference type="EMBL" id="NKY55869.1"/>
    </source>
</evidence>
<keyword evidence="1" id="KW-0560">Oxidoreductase</keyword>
<dbReference type="InterPro" id="IPR002347">
    <property type="entry name" value="SDR_fam"/>
</dbReference>
<sequence length="300" mass="32114">MTRTVVISGGTDGMGRAFALERLARGDRVVAIGSNQAKGDALLAAAGPDSARARFLRADLSSVAETRKAVADIDSEYAAVDALLLFANRTSPKRIQTEEGFERTFALYYLSRYLLSYGLVPLLERSAQPVIVNIAGVGVRKGAVNWDDPHLVHGYSVVRAQLQAGRANDLLGVSFAGQFGGKIAYVLYHPGFTRSGDLSPLNPVVRAAIRTLAALVARPVTTAVHPIHHFVDTPSAVPLRAIDRGRALDLSLPTLDPAAAERLSQLTEELLAAAGSGESPHAEQGDRLRNSAGRDRYERK</sequence>
<evidence type="ECO:0000313" key="4">
    <source>
        <dbReference type="Proteomes" id="UP000570678"/>
    </source>
</evidence>
<protein>
    <submittedName>
        <fullName evidence="3">SDR family NAD(P)-dependent oxidoreductase</fullName>
    </submittedName>
</protein>